<dbReference type="Proteomes" id="UP001267426">
    <property type="component" value="Unassembled WGS sequence"/>
</dbReference>
<keyword evidence="3" id="KW-1185">Reference proteome</keyword>
<evidence type="ECO:0000256" key="1">
    <source>
        <dbReference type="SAM" id="SignalP"/>
    </source>
</evidence>
<accession>A0ABU3BPB7</accession>
<proteinExistence type="predicted"/>
<dbReference type="EMBL" id="JAVRHT010000008">
    <property type="protein sequence ID" value="MDT0631120.1"/>
    <property type="molecule type" value="Genomic_DNA"/>
</dbReference>
<evidence type="ECO:0000313" key="2">
    <source>
        <dbReference type="EMBL" id="MDT0631120.1"/>
    </source>
</evidence>
<organism evidence="2 3">
    <name type="scientific">Rubrivirga litoralis</name>
    <dbReference type="NCBI Taxonomy" id="3075598"/>
    <lineage>
        <taxon>Bacteria</taxon>
        <taxon>Pseudomonadati</taxon>
        <taxon>Rhodothermota</taxon>
        <taxon>Rhodothermia</taxon>
        <taxon>Rhodothermales</taxon>
        <taxon>Rubricoccaceae</taxon>
        <taxon>Rubrivirga</taxon>
    </lineage>
</organism>
<keyword evidence="1" id="KW-0732">Signal</keyword>
<evidence type="ECO:0000313" key="3">
    <source>
        <dbReference type="Proteomes" id="UP001267426"/>
    </source>
</evidence>
<comment type="caution">
    <text evidence="2">The sequence shown here is derived from an EMBL/GenBank/DDBJ whole genome shotgun (WGS) entry which is preliminary data.</text>
</comment>
<name>A0ABU3BPB7_9BACT</name>
<dbReference type="RefSeq" id="WP_311662462.1">
    <property type="nucleotide sequence ID" value="NZ_JAVRHT010000008.1"/>
</dbReference>
<feature type="signal peptide" evidence="1">
    <location>
        <begin position="1"/>
        <end position="20"/>
    </location>
</feature>
<reference evidence="2 3" key="1">
    <citation type="submission" date="2023-09" db="EMBL/GenBank/DDBJ databases">
        <authorList>
            <person name="Rey-Velasco X."/>
        </authorList>
    </citation>
    <scope>NUCLEOTIDE SEQUENCE [LARGE SCALE GENOMIC DNA]</scope>
    <source>
        <strain evidence="2 3">F394</strain>
    </source>
</reference>
<gene>
    <name evidence="2" type="ORF">RM540_05095</name>
</gene>
<sequence>MTRSLLLLALASTLPLAACATDTEPTDVAVVEPGVVTEPAPVVDDPLVDDGMMTTDVTAQGTLDAVPAGGLTEMAPATAIGNIDSWIAQLDGATFTNSTEIRQGLMTLKDQLQASPIDGAAVGETLTNLGTWTEQAAGGDASLTQLGQALASAGQNLTAM</sequence>
<feature type="chain" id="PRO_5045882508" evidence="1">
    <location>
        <begin position="21"/>
        <end position="160"/>
    </location>
</feature>
<protein>
    <submittedName>
        <fullName evidence="2">Uncharacterized protein</fullName>
    </submittedName>
</protein>